<comment type="caution">
    <text evidence="1">The sequence shown here is derived from an EMBL/GenBank/DDBJ whole genome shotgun (WGS) entry which is preliminary data.</text>
</comment>
<accession>A0A2T6ZI20</accession>
<dbReference type="Proteomes" id="UP000244722">
    <property type="component" value="Unassembled WGS sequence"/>
</dbReference>
<gene>
    <name evidence="1" type="ORF">B9Z19DRAFT_995942</name>
</gene>
<feature type="non-terminal residue" evidence="1">
    <location>
        <position position="1"/>
    </location>
</feature>
<evidence type="ECO:0000313" key="2">
    <source>
        <dbReference type="Proteomes" id="UP000244722"/>
    </source>
</evidence>
<dbReference type="OrthoDB" id="5410741at2759"/>
<dbReference type="GO" id="GO:0003676">
    <property type="term" value="F:nucleic acid binding"/>
    <property type="evidence" value="ECO:0007669"/>
    <property type="project" value="InterPro"/>
</dbReference>
<dbReference type="InterPro" id="IPR036397">
    <property type="entry name" value="RNaseH_sf"/>
</dbReference>
<name>A0A2T6ZI20_TUBBO</name>
<dbReference type="Gene3D" id="3.30.420.10">
    <property type="entry name" value="Ribonuclease H-like superfamily/Ribonuclease H"/>
    <property type="match status" value="1"/>
</dbReference>
<evidence type="ECO:0000313" key="1">
    <source>
        <dbReference type="EMBL" id="PUU75147.1"/>
    </source>
</evidence>
<keyword evidence="2" id="KW-1185">Reference proteome</keyword>
<reference evidence="1 2" key="1">
    <citation type="submission" date="2017-04" db="EMBL/GenBank/DDBJ databases">
        <title>Draft genome sequence of Tuber borchii Vittad., a whitish edible truffle.</title>
        <authorList>
            <consortium name="DOE Joint Genome Institute"/>
            <person name="Murat C."/>
            <person name="Kuo A."/>
            <person name="Barry K.W."/>
            <person name="Clum A."/>
            <person name="Dockter R.B."/>
            <person name="Fauchery L."/>
            <person name="Iotti M."/>
            <person name="Kohler A."/>
            <person name="Labutti K."/>
            <person name="Lindquist E.A."/>
            <person name="Lipzen A."/>
            <person name="Ohm R.A."/>
            <person name="Wang M."/>
            <person name="Grigoriev I.V."/>
            <person name="Zambonelli A."/>
            <person name="Martin F.M."/>
        </authorList>
    </citation>
    <scope>NUCLEOTIDE SEQUENCE [LARGE SCALE GENOMIC DNA]</scope>
    <source>
        <strain evidence="1 2">Tbo3840</strain>
    </source>
</reference>
<dbReference type="STRING" id="42251.A0A2T6ZI20"/>
<organism evidence="1 2">
    <name type="scientific">Tuber borchii</name>
    <name type="common">White truffle</name>
    <dbReference type="NCBI Taxonomy" id="42251"/>
    <lineage>
        <taxon>Eukaryota</taxon>
        <taxon>Fungi</taxon>
        <taxon>Dikarya</taxon>
        <taxon>Ascomycota</taxon>
        <taxon>Pezizomycotina</taxon>
        <taxon>Pezizomycetes</taxon>
        <taxon>Pezizales</taxon>
        <taxon>Tuberaceae</taxon>
        <taxon>Tuber</taxon>
    </lineage>
</organism>
<sequence length="71" mass="8375">SPDLNLIENIWADMESYLGKRYGRVASREELIRAVEEAWNAIPNGRFMDLCKSMPKRVREVIKRKGHQTHY</sequence>
<protein>
    <recommendedName>
        <fullName evidence="3">Tc1-like transposase DDE domain-containing protein</fullName>
    </recommendedName>
</protein>
<evidence type="ECO:0008006" key="3">
    <source>
        <dbReference type="Google" id="ProtNLM"/>
    </source>
</evidence>
<dbReference type="AlphaFoldDB" id="A0A2T6ZI20"/>
<dbReference type="EMBL" id="NESQ01000248">
    <property type="protein sequence ID" value="PUU75147.1"/>
    <property type="molecule type" value="Genomic_DNA"/>
</dbReference>
<proteinExistence type="predicted"/>